<evidence type="ECO:0000313" key="1">
    <source>
        <dbReference type="EMBL" id="KAI8033099.1"/>
    </source>
</evidence>
<dbReference type="EMBL" id="JAMKOV010000202">
    <property type="protein sequence ID" value="KAI8033099.1"/>
    <property type="molecule type" value="Genomic_DNA"/>
</dbReference>
<proteinExistence type="predicted"/>
<organism evidence="1 2">
    <name type="scientific">Drosophila gunungcola</name>
    <name type="common">fruit fly</name>
    <dbReference type="NCBI Taxonomy" id="103775"/>
    <lineage>
        <taxon>Eukaryota</taxon>
        <taxon>Metazoa</taxon>
        <taxon>Ecdysozoa</taxon>
        <taxon>Arthropoda</taxon>
        <taxon>Hexapoda</taxon>
        <taxon>Insecta</taxon>
        <taxon>Pterygota</taxon>
        <taxon>Neoptera</taxon>
        <taxon>Endopterygota</taxon>
        <taxon>Diptera</taxon>
        <taxon>Brachycera</taxon>
        <taxon>Muscomorpha</taxon>
        <taxon>Ephydroidea</taxon>
        <taxon>Drosophilidae</taxon>
        <taxon>Drosophila</taxon>
        <taxon>Sophophora</taxon>
    </lineage>
</organism>
<name>A0A9P9Y9Y1_9MUSC</name>
<accession>A0A9P9Y9Y1</accession>
<dbReference type="Proteomes" id="UP001059596">
    <property type="component" value="Unassembled WGS sequence"/>
</dbReference>
<sequence>FRATNLQVFQYKWNKVSASSVSRPVTQEQLRPAESVELSSSQFPIHRGGCVLQHASALFKASGEFGLMWLAISDTASFRLATPNSGESTFGCWPICHRVCFGYWMHTDHKGAVAEGGGPAGYDKESWEQEALIQDVVEAGVLVTSKQPEPVAAEYPVKSARGKPVVELSAVLPSGESGLALPLFWAAADFGA</sequence>
<evidence type="ECO:0000313" key="2">
    <source>
        <dbReference type="Proteomes" id="UP001059596"/>
    </source>
</evidence>
<dbReference type="AlphaFoldDB" id="A0A9P9Y9Y1"/>
<reference evidence="1" key="1">
    <citation type="journal article" date="2023" name="Genome Biol. Evol.">
        <title>Long-read-based Genome Assembly of Drosophila gunungcola Reveals Fewer Chemosensory Genes in Flower-breeding Species.</title>
        <authorList>
            <person name="Negi A."/>
            <person name="Liao B.Y."/>
            <person name="Yeh S.D."/>
        </authorList>
    </citation>
    <scope>NUCLEOTIDE SEQUENCE</scope>
    <source>
        <strain evidence="1">Sukarami</strain>
    </source>
</reference>
<protein>
    <submittedName>
        <fullName evidence="1">Uncharacterized protein</fullName>
    </submittedName>
</protein>
<gene>
    <name evidence="1" type="ORF">M5D96_014145</name>
</gene>
<feature type="non-terminal residue" evidence="1">
    <location>
        <position position="1"/>
    </location>
</feature>
<keyword evidence="2" id="KW-1185">Reference proteome</keyword>
<comment type="caution">
    <text evidence="1">The sequence shown here is derived from an EMBL/GenBank/DDBJ whole genome shotgun (WGS) entry which is preliminary data.</text>
</comment>